<comment type="subcellular location">
    <subcellularLocation>
        <location evidence="1">Cytoplasm</location>
    </subcellularLocation>
    <subcellularLocation>
        <location evidence="1">Nucleus</location>
    </subcellularLocation>
</comment>
<dbReference type="InterPro" id="IPR045875">
    <property type="entry name" value="NTF2"/>
</dbReference>
<feature type="domain" description="NTF2" evidence="2">
    <location>
        <begin position="6"/>
        <end position="120"/>
    </location>
</feature>
<keyword evidence="1" id="KW-0539">Nucleus</keyword>
<comment type="function">
    <text evidence="1">Has a role in nuclear-cytoplasmic transport of proteins and mRNAs.</text>
</comment>
<dbReference type="InterPro" id="IPR002075">
    <property type="entry name" value="NTF2_dom"/>
</dbReference>
<reference evidence="3" key="1">
    <citation type="submission" date="2024-02" db="EMBL/GenBank/DDBJ databases">
        <authorList>
            <consortium name="ELIXIR-Norway"/>
            <consortium name="Elixir Norway"/>
        </authorList>
    </citation>
    <scope>NUCLEOTIDE SEQUENCE</scope>
</reference>
<accession>A0ABP0UPS7</accession>
<evidence type="ECO:0000313" key="4">
    <source>
        <dbReference type="Proteomes" id="UP001497512"/>
    </source>
</evidence>
<gene>
    <name evidence="3" type="ORF">CSSPTR1EN2_LOCUS18515</name>
</gene>
<dbReference type="InterPro" id="IPR032710">
    <property type="entry name" value="NTF2-like_dom_sf"/>
</dbReference>
<dbReference type="PANTHER" id="PTHR12612">
    <property type="entry name" value="NUCLEAR TRANSPORT FACTOR 2"/>
    <property type="match status" value="1"/>
</dbReference>
<dbReference type="CDD" id="cd00780">
    <property type="entry name" value="NTF2"/>
    <property type="match status" value="1"/>
</dbReference>
<sequence length="123" mass="13761">MDPDSLSKAFVEHYYTTFDSNRSNLIGLYQESSMLSFEGEKIQGAQNISNKLNSLPFQQCKHNISTVDCQPSGPAGGMLLFVSGNLQLPGEEHALKFSQMFHLIPTAQGSFYVFNDIFRLNYA</sequence>
<dbReference type="Gene3D" id="3.10.450.50">
    <property type="match status" value="1"/>
</dbReference>
<dbReference type="Pfam" id="PF02136">
    <property type="entry name" value="NTF2"/>
    <property type="match status" value="1"/>
</dbReference>
<proteinExistence type="predicted"/>
<evidence type="ECO:0000259" key="2">
    <source>
        <dbReference type="PROSITE" id="PS50177"/>
    </source>
</evidence>
<dbReference type="EMBL" id="OZ019897">
    <property type="protein sequence ID" value="CAK9226990.1"/>
    <property type="molecule type" value="Genomic_DNA"/>
</dbReference>
<name>A0ABP0UPS7_9BRYO</name>
<evidence type="ECO:0000256" key="1">
    <source>
        <dbReference type="RuleBase" id="RU369002"/>
    </source>
</evidence>
<keyword evidence="1" id="KW-0963">Cytoplasm</keyword>
<dbReference type="PROSITE" id="PS50177">
    <property type="entry name" value="NTF2_DOMAIN"/>
    <property type="match status" value="1"/>
</dbReference>
<keyword evidence="1" id="KW-0653">Protein transport</keyword>
<dbReference type="InterPro" id="IPR018222">
    <property type="entry name" value="Nuclear_transport_factor_2_euk"/>
</dbReference>
<organism evidence="3 4">
    <name type="scientific">Sphagnum troendelagicum</name>
    <dbReference type="NCBI Taxonomy" id="128251"/>
    <lineage>
        <taxon>Eukaryota</taxon>
        <taxon>Viridiplantae</taxon>
        <taxon>Streptophyta</taxon>
        <taxon>Embryophyta</taxon>
        <taxon>Bryophyta</taxon>
        <taxon>Sphagnophytina</taxon>
        <taxon>Sphagnopsida</taxon>
        <taxon>Sphagnales</taxon>
        <taxon>Sphagnaceae</taxon>
        <taxon>Sphagnum</taxon>
    </lineage>
</organism>
<keyword evidence="1" id="KW-0813">Transport</keyword>
<dbReference type="Proteomes" id="UP001497512">
    <property type="component" value="Chromosome 5"/>
</dbReference>
<evidence type="ECO:0000313" key="3">
    <source>
        <dbReference type="EMBL" id="CAK9226990.1"/>
    </source>
</evidence>
<protein>
    <recommendedName>
        <fullName evidence="2">NTF2 domain-containing protein</fullName>
    </recommendedName>
</protein>
<dbReference type="SUPFAM" id="SSF54427">
    <property type="entry name" value="NTF2-like"/>
    <property type="match status" value="1"/>
</dbReference>
<keyword evidence="4" id="KW-1185">Reference proteome</keyword>